<keyword evidence="2" id="KW-0472">Membrane</keyword>
<feature type="transmembrane region" description="Helical" evidence="2">
    <location>
        <begin position="229"/>
        <end position="248"/>
    </location>
</feature>
<feature type="transmembrane region" description="Helical" evidence="2">
    <location>
        <begin position="260"/>
        <end position="279"/>
    </location>
</feature>
<dbReference type="PANTHER" id="PTHR11328:SF24">
    <property type="entry name" value="MAJOR FACILITATOR SUPERFAMILY (MFS) PROFILE DOMAIN-CONTAINING PROTEIN"/>
    <property type="match status" value="1"/>
</dbReference>
<feature type="transmembrane region" description="Helical" evidence="2">
    <location>
        <begin position="49"/>
        <end position="73"/>
    </location>
</feature>
<dbReference type="Pfam" id="PF13347">
    <property type="entry name" value="MFS_2"/>
    <property type="match status" value="1"/>
</dbReference>
<evidence type="ECO:0000256" key="1">
    <source>
        <dbReference type="ARBA" id="ARBA00009617"/>
    </source>
</evidence>
<feature type="transmembrane region" description="Helical" evidence="2">
    <location>
        <begin position="315"/>
        <end position="334"/>
    </location>
</feature>
<dbReference type="InterPro" id="IPR036259">
    <property type="entry name" value="MFS_trans_sf"/>
</dbReference>
<dbReference type="Gene3D" id="1.20.1250.20">
    <property type="entry name" value="MFS general substrate transporter like domains"/>
    <property type="match status" value="2"/>
</dbReference>
<evidence type="ECO:0000313" key="3">
    <source>
        <dbReference type="EMBL" id="WQH16771.1"/>
    </source>
</evidence>
<dbReference type="PANTHER" id="PTHR11328">
    <property type="entry name" value="MAJOR FACILITATOR SUPERFAMILY DOMAIN-CONTAINING PROTEIN"/>
    <property type="match status" value="1"/>
</dbReference>
<feature type="transmembrane region" description="Helical" evidence="2">
    <location>
        <begin position="395"/>
        <end position="416"/>
    </location>
</feature>
<dbReference type="Proteomes" id="UP001327459">
    <property type="component" value="Chromosome"/>
</dbReference>
<feature type="transmembrane region" description="Helical" evidence="2">
    <location>
        <begin position="114"/>
        <end position="134"/>
    </location>
</feature>
<feature type="transmembrane region" description="Helical" evidence="2">
    <location>
        <begin position="355"/>
        <end position="383"/>
    </location>
</feature>
<keyword evidence="2" id="KW-1133">Transmembrane helix</keyword>
<keyword evidence="2" id="KW-0812">Transmembrane</keyword>
<feature type="transmembrane region" description="Helical" evidence="2">
    <location>
        <begin position="291"/>
        <end position="309"/>
    </location>
</feature>
<proteinExistence type="inferred from homology"/>
<evidence type="ECO:0000313" key="4">
    <source>
        <dbReference type="Proteomes" id="UP001327459"/>
    </source>
</evidence>
<accession>A0ABZ0YX93</accession>
<name>A0ABZ0YX93_9GAMM</name>
<reference evidence="3 4" key="1">
    <citation type="submission" date="2023-11" db="EMBL/GenBank/DDBJ databases">
        <title>MicrobeMod: A computational toolkit for identifying prokaryotic methylation and restriction-modification with nanopore sequencing.</title>
        <authorList>
            <person name="Crits-Christoph A."/>
            <person name="Kang S.C."/>
            <person name="Lee H."/>
            <person name="Ostrov N."/>
        </authorList>
    </citation>
    <scope>NUCLEOTIDE SEQUENCE [LARGE SCALE GENOMIC DNA]</scope>
    <source>
        <strain evidence="3 4">ATCC 49870</strain>
    </source>
</reference>
<feature type="transmembrane region" description="Helical" evidence="2">
    <location>
        <begin position="85"/>
        <end position="102"/>
    </location>
</feature>
<evidence type="ECO:0000256" key="2">
    <source>
        <dbReference type="SAM" id="Phobius"/>
    </source>
</evidence>
<dbReference type="SUPFAM" id="SSF103473">
    <property type="entry name" value="MFS general substrate transporter"/>
    <property type="match status" value="1"/>
</dbReference>
<sequence>MNPTASTTPRLNLWQVLAYGAPSLPLALMGIPLYVYLPPFYANELGLGLAAVGTALMLTRLWDVITDPVVGYLSDRIPGRHRRKWLMGAGMPLLIASLWFLLRPDDDVGLWHLYLWGLAAFLGWTMIQLPYTSLGAEADPSPHGRTRLAAGREGLALVGTVLAAALPILLGSEAPADVLTAVFWLMAIGLPAGFLLMAAATPEPAVHRPQVDWRHGWPLLKHNHRLRGLLGGYFLNNLANGIPAALFLMFVADRLGAQDWLGWLLLLYFGAGIAALPAWTAVARRIGKRRAWGASILLAAISFSFAPWLGSGDVAWFALICAVSGLSLGADMALPASIQADIAGIDSDDGGGDRAGLFFGLLGLATKLALAVAVGVGYGVLALAGFEAGDSETTALAVTYGALPVAFKLAAAWLVFRQLTDTEPQLRPTTLRGTTP</sequence>
<keyword evidence="4" id="KW-1185">Reference proteome</keyword>
<gene>
    <name evidence="3" type="ORF">SR882_02385</name>
</gene>
<feature type="transmembrane region" description="Helical" evidence="2">
    <location>
        <begin position="154"/>
        <end position="172"/>
    </location>
</feature>
<protein>
    <submittedName>
        <fullName evidence="3">MFS transporter</fullName>
    </submittedName>
</protein>
<dbReference type="InterPro" id="IPR039672">
    <property type="entry name" value="MFS_2"/>
</dbReference>
<dbReference type="EMBL" id="CP140153">
    <property type="protein sequence ID" value="WQH16771.1"/>
    <property type="molecule type" value="Genomic_DNA"/>
</dbReference>
<feature type="transmembrane region" description="Helical" evidence="2">
    <location>
        <begin position="16"/>
        <end position="37"/>
    </location>
</feature>
<feature type="transmembrane region" description="Helical" evidence="2">
    <location>
        <begin position="178"/>
        <end position="200"/>
    </location>
</feature>
<organism evidence="3 4">
    <name type="scientific">Guyparkeria halophila</name>
    <dbReference type="NCBI Taxonomy" id="47960"/>
    <lineage>
        <taxon>Bacteria</taxon>
        <taxon>Pseudomonadati</taxon>
        <taxon>Pseudomonadota</taxon>
        <taxon>Gammaproteobacteria</taxon>
        <taxon>Chromatiales</taxon>
        <taxon>Thioalkalibacteraceae</taxon>
        <taxon>Guyparkeria</taxon>
    </lineage>
</organism>
<comment type="similarity">
    <text evidence="1">Belongs to the sodium:galactoside symporter (TC 2.A.2) family.</text>
</comment>
<dbReference type="RefSeq" id="WP_322521760.1">
    <property type="nucleotide sequence ID" value="NZ_CP140153.1"/>
</dbReference>